<feature type="region of interest" description="Disordered" evidence="2">
    <location>
        <begin position="61"/>
        <end position="101"/>
    </location>
</feature>
<organism evidence="3 4">
    <name type="scientific">Fasciola gigantica</name>
    <name type="common">Giant liver fluke</name>
    <dbReference type="NCBI Taxonomy" id="46835"/>
    <lineage>
        <taxon>Eukaryota</taxon>
        <taxon>Metazoa</taxon>
        <taxon>Spiralia</taxon>
        <taxon>Lophotrochozoa</taxon>
        <taxon>Platyhelminthes</taxon>
        <taxon>Trematoda</taxon>
        <taxon>Digenea</taxon>
        <taxon>Plagiorchiida</taxon>
        <taxon>Echinostomata</taxon>
        <taxon>Echinostomatoidea</taxon>
        <taxon>Fasciolidae</taxon>
        <taxon>Fasciola</taxon>
    </lineage>
</organism>
<evidence type="ECO:0000313" key="3">
    <source>
        <dbReference type="EMBL" id="TPP66983.1"/>
    </source>
</evidence>
<dbReference type="InterPro" id="IPR051282">
    <property type="entry name" value="Arf-GAP_GTPase_ANK_PH"/>
</dbReference>
<reference evidence="3 4" key="1">
    <citation type="submission" date="2019-04" db="EMBL/GenBank/DDBJ databases">
        <title>Annotation for the trematode Fasciola gigantica.</title>
        <authorList>
            <person name="Choi Y.-J."/>
        </authorList>
    </citation>
    <scope>NUCLEOTIDE SEQUENCE [LARGE SCALE GENOMIC DNA]</scope>
    <source>
        <strain evidence="3">Uganda_cow_1</strain>
    </source>
</reference>
<dbReference type="InterPro" id="IPR011993">
    <property type="entry name" value="PH-like_dom_sf"/>
</dbReference>
<dbReference type="GO" id="GO:0008270">
    <property type="term" value="F:zinc ion binding"/>
    <property type="evidence" value="ECO:0007669"/>
    <property type="project" value="UniProtKB-KW"/>
</dbReference>
<dbReference type="Proteomes" id="UP000316759">
    <property type="component" value="Unassembled WGS sequence"/>
</dbReference>
<dbReference type="PANTHER" id="PTHR45819:SF5">
    <property type="entry name" value="CENTAURIN-GAMMA-1A"/>
    <property type="match status" value="1"/>
</dbReference>
<dbReference type="STRING" id="46835.A0A504YZR6"/>
<evidence type="ECO:0000256" key="2">
    <source>
        <dbReference type="SAM" id="MobiDB-lite"/>
    </source>
</evidence>
<keyword evidence="1" id="KW-0479">Metal-binding</keyword>
<gene>
    <name evidence="3" type="ORF">FGIG_09624</name>
</gene>
<dbReference type="GO" id="GO:0003924">
    <property type="term" value="F:GTPase activity"/>
    <property type="evidence" value="ECO:0007669"/>
    <property type="project" value="TreeGrafter"/>
</dbReference>
<accession>A0A504YZR6</accession>
<feature type="compositionally biased region" description="Basic and acidic residues" evidence="2">
    <location>
        <begin position="84"/>
        <end position="96"/>
    </location>
</feature>
<keyword evidence="4" id="KW-1185">Reference proteome</keyword>
<sequence length="167" mass="19065">MALQGSDHITCRPSIVHPNGPLAFSDRCLAHLHDLLSSHEIRCIFGVRLYLLQEGKLESNEAITPSSTPTHSRKNRRKSNLFQKKNEEEKERDKKINGIGSGRAIPLKQGFLYKRTCKPLSKEWKTKKYVTLTDDARLTYHPSIHVSDYMASLSRVLNGFTTIRFVT</sequence>
<protein>
    <submittedName>
        <fullName evidence="3">Centaurin-gamma-1A</fullName>
    </submittedName>
</protein>
<evidence type="ECO:0000313" key="4">
    <source>
        <dbReference type="Proteomes" id="UP000316759"/>
    </source>
</evidence>
<dbReference type="OrthoDB" id="6285653at2759"/>
<feature type="compositionally biased region" description="Polar residues" evidence="2">
    <location>
        <begin position="61"/>
        <end position="70"/>
    </location>
</feature>
<evidence type="ECO:0000256" key="1">
    <source>
        <dbReference type="ARBA" id="ARBA00022771"/>
    </source>
</evidence>
<dbReference type="AlphaFoldDB" id="A0A504YZR6"/>
<keyword evidence="1" id="KW-0863">Zinc-finger</keyword>
<dbReference type="Gene3D" id="2.30.29.30">
    <property type="entry name" value="Pleckstrin-homology domain (PH domain)/Phosphotyrosine-binding domain (PTB)"/>
    <property type="match status" value="1"/>
</dbReference>
<proteinExistence type="predicted"/>
<dbReference type="PANTHER" id="PTHR45819">
    <property type="entry name" value="CENTAURIN-GAMMA-1A"/>
    <property type="match status" value="1"/>
</dbReference>
<comment type="caution">
    <text evidence="3">The sequence shown here is derived from an EMBL/GenBank/DDBJ whole genome shotgun (WGS) entry which is preliminary data.</text>
</comment>
<name>A0A504YZR6_FASGI</name>
<dbReference type="EMBL" id="SUNJ01001205">
    <property type="protein sequence ID" value="TPP66983.1"/>
    <property type="molecule type" value="Genomic_DNA"/>
</dbReference>
<keyword evidence="1" id="KW-0862">Zinc</keyword>
<dbReference type="GO" id="GO:0005096">
    <property type="term" value="F:GTPase activator activity"/>
    <property type="evidence" value="ECO:0007669"/>
    <property type="project" value="TreeGrafter"/>
</dbReference>